<reference evidence="2" key="1">
    <citation type="submission" date="2019-08" db="EMBL/GenBank/DDBJ databases">
        <authorList>
            <person name="Kucharzyk K."/>
            <person name="Murdoch R.W."/>
            <person name="Higgins S."/>
            <person name="Loffler F."/>
        </authorList>
    </citation>
    <scope>NUCLEOTIDE SEQUENCE</scope>
</reference>
<dbReference type="InterPro" id="IPR007329">
    <property type="entry name" value="FMN-bd"/>
</dbReference>
<organism evidence="2">
    <name type="scientific">bioreactor metagenome</name>
    <dbReference type="NCBI Taxonomy" id="1076179"/>
    <lineage>
        <taxon>unclassified sequences</taxon>
        <taxon>metagenomes</taxon>
        <taxon>ecological metagenomes</taxon>
    </lineage>
</organism>
<evidence type="ECO:0000259" key="1">
    <source>
        <dbReference type="SMART" id="SM00900"/>
    </source>
</evidence>
<dbReference type="PROSITE" id="PS51257">
    <property type="entry name" value="PROKAR_LIPOPROTEIN"/>
    <property type="match status" value="1"/>
</dbReference>
<sequence>MMKRLIIACALVFLCLGLSACGSTQNELTDGYYTAEMSDYEHGWKEFVTICVSNGKIAAVEFNARDASGFIKAWDMDYMKNMNSQRGTYPNAYTRAYAASLLESQDAEQIDAVTGATHSGGNFEKMASLLIEKAKAGDASLGIVQVEES</sequence>
<dbReference type="Pfam" id="PF04205">
    <property type="entry name" value="FMN_bind"/>
    <property type="match status" value="1"/>
</dbReference>
<accession>A0A644WWS4</accession>
<dbReference type="SMART" id="SM00900">
    <property type="entry name" value="FMN_bind"/>
    <property type="match status" value="1"/>
</dbReference>
<protein>
    <recommendedName>
        <fullName evidence="1">FMN-binding domain-containing protein</fullName>
    </recommendedName>
</protein>
<proteinExistence type="predicted"/>
<evidence type="ECO:0000313" key="2">
    <source>
        <dbReference type="EMBL" id="MPM08272.1"/>
    </source>
</evidence>
<comment type="caution">
    <text evidence="2">The sequence shown here is derived from an EMBL/GenBank/DDBJ whole genome shotgun (WGS) entry which is preliminary data.</text>
</comment>
<feature type="domain" description="FMN-binding" evidence="1">
    <location>
        <begin position="43"/>
        <end position="134"/>
    </location>
</feature>
<gene>
    <name evidence="2" type="ORF">SDC9_54584</name>
</gene>
<dbReference type="EMBL" id="VSSQ01001432">
    <property type="protein sequence ID" value="MPM08272.1"/>
    <property type="molecule type" value="Genomic_DNA"/>
</dbReference>
<dbReference type="AlphaFoldDB" id="A0A644WWS4"/>
<name>A0A644WWS4_9ZZZZ</name>
<dbReference type="GO" id="GO:0016020">
    <property type="term" value="C:membrane"/>
    <property type="evidence" value="ECO:0007669"/>
    <property type="project" value="InterPro"/>
</dbReference>
<dbReference type="GO" id="GO:0010181">
    <property type="term" value="F:FMN binding"/>
    <property type="evidence" value="ECO:0007669"/>
    <property type="project" value="InterPro"/>
</dbReference>
<dbReference type="Gene3D" id="3.90.1010.20">
    <property type="match status" value="1"/>
</dbReference>